<proteinExistence type="predicted"/>
<dbReference type="SUPFAM" id="SSF54631">
    <property type="entry name" value="CBS-domain pair"/>
    <property type="match status" value="1"/>
</dbReference>
<dbReference type="Gene3D" id="3.30.1340.30">
    <property type="match status" value="1"/>
</dbReference>
<reference evidence="5" key="1">
    <citation type="submission" date="2017-01" db="EMBL/GenBank/DDBJ databases">
        <authorList>
            <person name="Varghese N."/>
            <person name="Submissions S."/>
        </authorList>
    </citation>
    <scope>NUCLEOTIDE SEQUENCE [LARGE SCALE GENOMIC DNA]</scope>
    <source>
        <strain evidence="5">ATCC 12950</strain>
    </source>
</reference>
<dbReference type="OrthoDB" id="3626971at2"/>
<dbReference type="STRING" id="58117.SAMN05421833_1165"/>
<keyword evidence="5" id="KW-1185">Reference proteome</keyword>
<evidence type="ECO:0000259" key="3">
    <source>
        <dbReference type="PROSITE" id="PS51371"/>
    </source>
</evidence>
<dbReference type="PANTHER" id="PTHR43080">
    <property type="entry name" value="CBS DOMAIN-CONTAINING PROTEIN CBSX3, MITOCHONDRIAL"/>
    <property type="match status" value="1"/>
</dbReference>
<dbReference type="PANTHER" id="PTHR43080:SF29">
    <property type="entry name" value="OS02G0818000 PROTEIN"/>
    <property type="match status" value="1"/>
</dbReference>
<dbReference type="GeneID" id="97495818"/>
<dbReference type="Pfam" id="PF04972">
    <property type="entry name" value="BON"/>
    <property type="match status" value="1"/>
</dbReference>
<dbReference type="EMBL" id="FTNI01000016">
    <property type="protein sequence ID" value="SIR81027.1"/>
    <property type="molecule type" value="Genomic_DNA"/>
</dbReference>
<dbReference type="InterPro" id="IPR000644">
    <property type="entry name" value="CBS_dom"/>
</dbReference>
<dbReference type="RefSeq" id="WP_030507098.1">
    <property type="nucleotide sequence ID" value="NZ_CP192071.1"/>
</dbReference>
<dbReference type="Pfam" id="PF00571">
    <property type="entry name" value="CBS"/>
    <property type="match status" value="2"/>
</dbReference>
<dbReference type="Gene3D" id="3.10.580.10">
    <property type="entry name" value="CBS-domain"/>
    <property type="match status" value="1"/>
</dbReference>
<name>A0A1N7DYT3_9ACTN</name>
<keyword evidence="1 2" id="KW-0129">CBS domain</keyword>
<dbReference type="PROSITE" id="PS51371">
    <property type="entry name" value="CBS"/>
    <property type="match status" value="2"/>
</dbReference>
<accession>A0A1N7DYT3</accession>
<feature type="domain" description="CBS" evidence="3">
    <location>
        <begin position="88"/>
        <end position="146"/>
    </location>
</feature>
<dbReference type="SMART" id="SM00116">
    <property type="entry name" value="CBS"/>
    <property type="match status" value="2"/>
</dbReference>
<protein>
    <submittedName>
        <fullName evidence="4">CBS domain-containing protein</fullName>
    </submittedName>
</protein>
<organism evidence="4 5">
    <name type="scientific">Microbispora rosea</name>
    <dbReference type="NCBI Taxonomy" id="58117"/>
    <lineage>
        <taxon>Bacteria</taxon>
        <taxon>Bacillati</taxon>
        <taxon>Actinomycetota</taxon>
        <taxon>Actinomycetes</taxon>
        <taxon>Streptosporangiales</taxon>
        <taxon>Streptosporangiaceae</taxon>
        <taxon>Microbispora</taxon>
    </lineage>
</organism>
<evidence type="ECO:0000256" key="2">
    <source>
        <dbReference type="PROSITE-ProRule" id="PRU00703"/>
    </source>
</evidence>
<dbReference type="AlphaFoldDB" id="A0A1N7DYT3"/>
<evidence type="ECO:0000313" key="4">
    <source>
        <dbReference type="EMBL" id="SIR81027.1"/>
    </source>
</evidence>
<feature type="domain" description="CBS" evidence="3">
    <location>
        <begin position="9"/>
        <end position="65"/>
    </location>
</feature>
<evidence type="ECO:0000313" key="5">
    <source>
        <dbReference type="Proteomes" id="UP000186096"/>
    </source>
</evidence>
<dbReference type="Proteomes" id="UP000186096">
    <property type="component" value="Unassembled WGS sequence"/>
</dbReference>
<dbReference type="InterPro" id="IPR007055">
    <property type="entry name" value="BON_dom"/>
</dbReference>
<dbReference type="InterPro" id="IPR051257">
    <property type="entry name" value="Diverse_CBS-Domain"/>
</dbReference>
<evidence type="ECO:0000256" key="1">
    <source>
        <dbReference type="ARBA" id="ARBA00023122"/>
    </source>
</evidence>
<sequence length="219" mass="23630">MTAKVKDVMGKVAIAVPMDASFADLVATMQRFKVGAVTVIDADRRPVGVVSEDDILLKEIDPGESVLDGPRRREEHRKAAGTKAGQIMTRPAITVTGGTSVRDAARLMHRNRIKQLPVIDAMTGRIVGTVHQGDLLRVFVRPAEDILADIEEVAARLNLGPDDLRITVSGGVVTMSGQVPRRSDIKPLLHAVRRVEGVVEVDADLAFLVDDLLIAPPLL</sequence>
<gene>
    <name evidence="4" type="ORF">SAMN05421833_1165</name>
</gene>
<dbReference type="InterPro" id="IPR046342">
    <property type="entry name" value="CBS_dom_sf"/>
</dbReference>